<feature type="compositionally biased region" description="Basic and acidic residues" evidence="1">
    <location>
        <begin position="472"/>
        <end position="486"/>
    </location>
</feature>
<feature type="region of interest" description="Disordered" evidence="1">
    <location>
        <begin position="363"/>
        <end position="460"/>
    </location>
</feature>
<reference evidence="4" key="2">
    <citation type="journal article" date="2008" name="Nucleic Acids Res.">
        <title>The rice annotation project database (RAP-DB): 2008 update.</title>
        <authorList>
            <consortium name="The rice annotation project (RAP)"/>
        </authorList>
    </citation>
    <scope>GENOME REANNOTATION</scope>
    <source>
        <strain evidence="4">cv. Nipponbare</strain>
    </source>
</reference>
<organism evidence="3 4">
    <name type="scientific">Oryza sativa subsp. japonica</name>
    <name type="common">Rice</name>
    <dbReference type="NCBI Taxonomy" id="39947"/>
    <lineage>
        <taxon>Eukaryota</taxon>
        <taxon>Viridiplantae</taxon>
        <taxon>Streptophyta</taxon>
        <taxon>Embryophyta</taxon>
        <taxon>Tracheophyta</taxon>
        <taxon>Spermatophyta</taxon>
        <taxon>Magnoliopsida</taxon>
        <taxon>Liliopsida</taxon>
        <taxon>Poales</taxon>
        <taxon>Poaceae</taxon>
        <taxon>BOP clade</taxon>
        <taxon>Oryzoideae</taxon>
        <taxon>Oryzeae</taxon>
        <taxon>Oryzinae</taxon>
        <taxon>Oryza</taxon>
        <taxon>Oryza sativa</taxon>
    </lineage>
</organism>
<evidence type="ECO:0000313" key="4">
    <source>
        <dbReference type="Proteomes" id="UP000000763"/>
    </source>
</evidence>
<protein>
    <submittedName>
        <fullName evidence="3">Transposon protein, putative, CACTA, En/Spm sub-class</fullName>
    </submittedName>
</protein>
<accession>Q10H48</accession>
<feature type="compositionally biased region" description="Low complexity" evidence="1">
    <location>
        <begin position="419"/>
        <end position="431"/>
    </location>
</feature>
<feature type="compositionally biased region" description="Basic and acidic residues" evidence="1">
    <location>
        <begin position="445"/>
        <end position="456"/>
    </location>
</feature>
<feature type="domain" description="DUF8039" evidence="2">
    <location>
        <begin position="268"/>
        <end position="359"/>
    </location>
</feature>
<dbReference type="InterPro" id="IPR038765">
    <property type="entry name" value="Papain-like_cys_pep_sf"/>
</dbReference>
<dbReference type="PANTHER" id="PTHR33018:SF34">
    <property type="entry name" value="OS02G0472350 PROTEIN"/>
    <property type="match status" value="1"/>
</dbReference>
<dbReference type="PANTHER" id="PTHR33018">
    <property type="entry name" value="OS10G0338966 PROTEIN-RELATED"/>
    <property type="match status" value="1"/>
</dbReference>
<dbReference type="InterPro" id="IPR058352">
    <property type="entry name" value="DUF8039"/>
</dbReference>
<gene>
    <name evidence="3" type="ordered locus">Os03g40500</name>
</gene>
<feature type="region of interest" description="Disordered" evidence="1">
    <location>
        <begin position="472"/>
        <end position="495"/>
    </location>
</feature>
<dbReference type="Proteomes" id="UP000000763">
    <property type="component" value="Chromosome 3"/>
</dbReference>
<feature type="compositionally biased region" description="Pro residues" evidence="1">
    <location>
        <begin position="369"/>
        <end position="418"/>
    </location>
</feature>
<evidence type="ECO:0000259" key="2">
    <source>
        <dbReference type="Pfam" id="PF26133"/>
    </source>
</evidence>
<evidence type="ECO:0000313" key="3">
    <source>
        <dbReference type="EMBL" id="AAP12905.1"/>
    </source>
</evidence>
<dbReference type="EMBL" id="AC092778">
    <property type="protein sequence ID" value="AAP12905.1"/>
    <property type="molecule type" value="Genomic_DNA"/>
</dbReference>
<sequence>MLETFTLPAGTEDKVKRWTLKKMAEQFQSFKGDLYQKYILKGQTPNFDTFPKLRDHWDEFIAYKTGQQGQAMMERNKENAAKKKYHHHLGSGGYSVAMPKWEEMEASLLERGIEPATAKWPDRSKFWYYAHGGMLNPIDGSLVFSDQICKAARRLTDVVEASSQGTFRPEREKDELSLALQTPEHPGRIRGKGVIPWKIGFKEDIHTYRSRMRSKRDTDAKIADLEYRLTIPPAMVSPSGNRSSCASTGQVGSQSMDAMQTQDETTCPVDDITQRTPCKLHISFKNLSIKVASGMAIPTDPSGTYHCRPIPAGYSKVEVELVEGTYEDLELDYHRGDGETHLRDTSHAIILWRKRYIILPGRQAASRAPSPPALPSPPQAPAPSPPHAPAPSPPQAPAPTPPQAPSPTPPQAPTPTPSQAPRLAPSKSRAPQAPPPAPTRATKKAKVDAAKNKDPGYDCTQEDLDAFVASEVRRQLKPRSPEKKIPIDPSTRNFFRGMSAPAKEAIKLSDYERTLKKASFGKSKPVPQLREQPNQEIEPLVTGEDLCAKQKQGTNLCGYYMCEYCHCLADQIITTRELDLIRMRDNLITHKEFIVAVQEQLMGFINEQILDHKGEFYYDGNTIHRSLASEITTTTTSKS</sequence>
<name>Q10H48_ORYSJ</name>
<dbReference type="Pfam" id="PF26133">
    <property type="entry name" value="DUF8039"/>
    <property type="match status" value="1"/>
</dbReference>
<proteinExistence type="predicted"/>
<reference evidence="4" key="1">
    <citation type="journal article" date="2005" name="Nature">
        <title>The map-based sequence of the rice genome.</title>
        <authorList>
            <consortium name="International rice genome sequencing project (IRGSP)"/>
            <person name="Matsumoto T."/>
            <person name="Wu J."/>
            <person name="Kanamori H."/>
            <person name="Katayose Y."/>
            <person name="Fujisawa M."/>
            <person name="Namiki N."/>
            <person name="Mizuno H."/>
            <person name="Yamamoto K."/>
            <person name="Antonio B.A."/>
            <person name="Baba T."/>
            <person name="Sakata K."/>
            <person name="Nagamura Y."/>
            <person name="Aoki H."/>
            <person name="Arikawa K."/>
            <person name="Arita K."/>
            <person name="Bito T."/>
            <person name="Chiden Y."/>
            <person name="Fujitsuka N."/>
            <person name="Fukunaka R."/>
            <person name="Hamada M."/>
            <person name="Harada C."/>
            <person name="Hayashi A."/>
            <person name="Hijishita S."/>
            <person name="Honda M."/>
            <person name="Hosokawa S."/>
            <person name="Ichikawa Y."/>
            <person name="Idonuma A."/>
            <person name="Iijima M."/>
            <person name="Ikeda M."/>
            <person name="Ikeno M."/>
            <person name="Ito K."/>
            <person name="Ito S."/>
            <person name="Ito T."/>
            <person name="Ito Y."/>
            <person name="Ito Y."/>
            <person name="Iwabuchi A."/>
            <person name="Kamiya K."/>
            <person name="Karasawa W."/>
            <person name="Kurita K."/>
            <person name="Katagiri S."/>
            <person name="Kikuta A."/>
            <person name="Kobayashi H."/>
            <person name="Kobayashi N."/>
            <person name="Machita K."/>
            <person name="Maehara T."/>
            <person name="Masukawa M."/>
            <person name="Mizubayashi T."/>
            <person name="Mukai Y."/>
            <person name="Nagasaki H."/>
            <person name="Nagata Y."/>
            <person name="Naito S."/>
            <person name="Nakashima M."/>
            <person name="Nakama Y."/>
            <person name="Nakamichi Y."/>
            <person name="Nakamura M."/>
            <person name="Meguro A."/>
            <person name="Negishi M."/>
            <person name="Ohta I."/>
            <person name="Ohta T."/>
            <person name="Okamoto M."/>
            <person name="Ono N."/>
            <person name="Saji S."/>
            <person name="Sakaguchi M."/>
            <person name="Sakai K."/>
            <person name="Shibata M."/>
            <person name="Shimokawa T."/>
            <person name="Song J."/>
            <person name="Takazaki Y."/>
            <person name="Terasawa K."/>
            <person name="Tsugane M."/>
            <person name="Tsuji K."/>
            <person name="Ueda S."/>
            <person name="Waki K."/>
            <person name="Yamagata H."/>
            <person name="Yamamoto M."/>
            <person name="Yamamoto S."/>
            <person name="Yamane H."/>
            <person name="Yoshiki S."/>
            <person name="Yoshihara R."/>
            <person name="Yukawa K."/>
            <person name="Zhong H."/>
            <person name="Yano M."/>
            <person name="Yuan Q."/>
            <person name="Ouyang S."/>
            <person name="Liu J."/>
            <person name="Jones K.M."/>
            <person name="Gansberger K."/>
            <person name="Moffat K."/>
            <person name="Hill J."/>
            <person name="Bera J."/>
            <person name="Fadrosh D."/>
            <person name="Jin S."/>
            <person name="Johri S."/>
            <person name="Kim M."/>
            <person name="Overton L."/>
            <person name="Reardon M."/>
            <person name="Tsitrin T."/>
            <person name="Vuong H."/>
            <person name="Weaver B."/>
            <person name="Ciecko A."/>
            <person name="Tallon L."/>
            <person name="Jackson J."/>
            <person name="Pai G."/>
            <person name="Aken S.V."/>
            <person name="Utterback T."/>
            <person name="Reidmuller S."/>
            <person name="Feldblyum T."/>
            <person name="Hsiao J."/>
            <person name="Zismann V."/>
            <person name="Iobst S."/>
            <person name="de Vazeille A.R."/>
            <person name="Buell C.R."/>
            <person name="Ying K."/>
            <person name="Li Y."/>
            <person name="Lu T."/>
            <person name="Huang Y."/>
            <person name="Zhao Q."/>
            <person name="Feng Q."/>
            <person name="Zhang L."/>
            <person name="Zhu J."/>
            <person name="Weng Q."/>
            <person name="Mu J."/>
            <person name="Lu Y."/>
            <person name="Fan D."/>
            <person name="Liu Y."/>
            <person name="Guan J."/>
            <person name="Zhang Y."/>
            <person name="Yu S."/>
            <person name="Liu X."/>
            <person name="Zhang Y."/>
            <person name="Hong G."/>
            <person name="Han B."/>
            <person name="Choisne N."/>
            <person name="Demange N."/>
            <person name="Orjeda G."/>
            <person name="Samain S."/>
            <person name="Cattolico L."/>
            <person name="Pelletier E."/>
            <person name="Couloux A."/>
            <person name="Segurens B."/>
            <person name="Wincker P."/>
            <person name="D'Hont A."/>
            <person name="Scarpelli C."/>
            <person name="Weissenbach J."/>
            <person name="Salanoubat M."/>
            <person name="Quetier F."/>
            <person name="Yu Y."/>
            <person name="Kim H.R."/>
            <person name="Rambo T."/>
            <person name="Currie J."/>
            <person name="Collura K."/>
            <person name="Luo M."/>
            <person name="Yang T."/>
            <person name="Ammiraju J.S.S."/>
            <person name="Engler F."/>
            <person name="Soderlund C."/>
            <person name="Wing R.A."/>
            <person name="Palmer L.E."/>
            <person name="de la Bastide M."/>
            <person name="Spiegel L."/>
            <person name="Nascimento L."/>
            <person name="Zutavern T."/>
            <person name="O'Shaughnessy A."/>
            <person name="Dike S."/>
            <person name="Dedhia N."/>
            <person name="Preston R."/>
            <person name="Balija V."/>
            <person name="McCombie W.R."/>
            <person name="Chow T."/>
            <person name="Chen H."/>
            <person name="Chung M."/>
            <person name="Chen C."/>
            <person name="Shaw J."/>
            <person name="Wu H."/>
            <person name="Hsiao K."/>
            <person name="Chao Y."/>
            <person name="Chu M."/>
            <person name="Cheng C."/>
            <person name="Hour A."/>
            <person name="Lee P."/>
            <person name="Lin S."/>
            <person name="Lin Y."/>
            <person name="Liou J."/>
            <person name="Liu S."/>
            <person name="Hsing Y."/>
            <person name="Raghuvanshi S."/>
            <person name="Mohanty A."/>
            <person name="Bharti A.K."/>
            <person name="Gaur A."/>
            <person name="Gupta V."/>
            <person name="Kumar D."/>
            <person name="Ravi V."/>
            <person name="Vij S."/>
            <person name="Kapur A."/>
            <person name="Khurana P."/>
            <person name="Khurana P."/>
            <person name="Khurana J.P."/>
            <person name="Tyagi A.K."/>
            <person name="Gaikwad K."/>
            <person name="Singh A."/>
            <person name="Dalal V."/>
            <person name="Srivastava S."/>
            <person name="Dixit A."/>
            <person name="Pal A.K."/>
            <person name="Ghazi I.A."/>
            <person name="Yadav M."/>
            <person name="Pandit A."/>
            <person name="Bhargava A."/>
            <person name="Sureshbabu K."/>
            <person name="Batra K."/>
            <person name="Sharma T.R."/>
            <person name="Mohapatra T."/>
            <person name="Singh N.K."/>
            <person name="Messing J."/>
            <person name="Nelson A.B."/>
            <person name="Fuks G."/>
            <person name="Kavchok S."/>
            <person name="Keizer G."/>
            <person name="Linton E."/>
            <person name="Llaca V."/>
            <person name="Song R."/>
            <person name="Tanyolac B."/>
            <person name="Young S."/>
            <person name="Ho-Il K."/>
            <person name="Hahn J.H."/>
            <person name="Sangsakoo G."/>
            <person name="Vanavichit A."/>
            <person name="de Mattos Luiz.A.T."/>
            <person name="Zimmer P.D."/>
            <person name="Malone G."/>
            <person name="Dellagostin O."/>
            <person name="de Oliveira A.C."/>
            <person name="Bevan M."/>
            <person name="Bancroft I."/>
            <person name="Minx P."/>
            <person name="Cordum H."/>
            <person name="Wilson R."/>
            <person name="Cheng Z."/>
            <person name="Jin W."/>
            <person name="Jiang J."/>
            <person name="Leong S.A."/>
            <person name="Iwama H."/>
            <person name="Gojobori T."/>
            <person name="Itoh T."/>
            <person name="Niimura Y."/>
            <person name="Fujii Y."/>
            <person name="Habara T."/>
            <person name="Sakai H."/>
            <person name="Sato Y."/>
            <person name="Wilson G."/>
            <person name="Kumar K."/>
            <person name="McCouch S."/>
            <person name="Juretic N."/>
            <person name="Hoen D."/>
            <person name="Wright S."/>
            <person name="Bruskiewich R."/>
            <person name="Bureau T."/>
            <person name="Miyao A."/>
            <person name="Hirochika H."/>
            <person name="Nishikawa T."/>
            <person name="Kadowaki K."/>
            <person name="Sugiura M."/>
            <person name="Burr B."/>
            <person name="Sasaki T."/>
        </authorList>
    </citation>
    <scope>NUCLEOTIDE SEQUENCE [LARGE SCALE GENOMIC DNA]</scope>
    <source>
        <strain evidence="4">cv. Nipponbare</strain>
    </source>
</reference>
<dbReference type="AlphaFoldDB" id="Q10H48"/>
<dbReference type="SUPFAM" id="SSF54001">
    <property type="entry name" value="Cysteine proteinases"/>
    <property type="match status" value="1"/>
</dbReference>
<evidence type="ECO:0000256" key="1">
    <source>
        <dbReference type="SAM" id="MobiDB-lite"/>
    </source>
</evidence>